<protein>
    <recommendedName>
        <fullName evidence="3">Cytidyltransferase-like domain-containing protein</fullName>
    </recommendedName>
</protein>
<dbReference type="InterPro" id="IPR004821">
    <property type="entry name" value="Cyt_trans-like"/>
</dbReference>
<reference evidence="4 5" key="1">
    <citation type="submission" date="2018-11" db="EMBL/GenBank/DDBJ databases">
        <title>Genome sequencing and assembly of Clostridium tagluense strain A121.</title>
        <authorList>
            <person name="Murakami T."/>
            <person name="Segawa T."/>
            <person name="Shcherbakova V.A."/>
            <person name="Mori H."/>
            <person name="Yoshimura Y."/>
        </authorList>
    </citation>
    <scope>NUCLEOTIDE SEQUENCE [LARGE SCALE GENOMIC DNA]</scope>
    <source>
        <strain evidence="4 5">A121</strain>
    </source>
</reference>
<gene>
    <name evidence="4" type="ORF">Ctaglu_33810</name>
</gene>
<dbReference type="PANTHER" id="PTHR21342:SF0">
    <property type="entry name" value="BIFUNCTIONAL NMN ADENYLYLTRANSFERASE_NUDIX HYDROLASE"/>
    <property type="match status" value="1"/>
</dbReference>
<keyword evidence="1" id="KW-0808">Transferase</keyword>
<keyword evidence="5" id="KW-1185">Reference proteome</keyword>
<dbReference type="InterPro" id="IPR014729">
    <property type="entry name" value="Rossmann-like_a/b/a_fold"/>
</dbReference>
<sequence>MYTKPFDISMLCGRFQLFHKGHESLVDVALKMSDRILILVGSAQEIGTERNPFDIQTRIEMIKEVYPDNNVIVKPLPDLTNEDDITSDWGRYVIKNVKQYIYKLPELMVYGNDEARSRWFDSEDIKDLTEIIIPRSRLPISATLLRDAMIRDDKDMWFKYHNPKLHKHYDKLRGQLLETVPYKAKFEFMLK</sequence>
<dbReference type="RefSeq" id="WP_125003854.1">
    <property type="nucleotide sequence ID" value="NZ_BHYK01000021.1"/>
</dbReference>
<evidence type="ECO:0000313" key="5">
    <source>
        <dbReference type="Proteomes" id="UP000287872"/>
    </source>
</evidence>
<comment type="caution">
    <text evidence="4">The sequence shown here is derived from an EMBL/GenBank/DDBJ whole genome shotgun (WGS) entry which is preliminary data.</text>
</comment>
<dbReference type="EMBL" id="BHYK01000021">
    <property type="protein sequence ID" value="GCD11758.1"/>
    <property type="molecule type" value="Genomic_DNA"/>
</dbReference>
<keyword evidence="2" id="KW-0548">Nucleotidyltransferase</keyword>
<feature type="domain" description="Cytidyltransferase-like" evidence="3">
    <location>
        <begin position="11"/>
        <end position="134"/>
    </location>
</feature>
<dbReference type="NCBIfam" id="TIGR00125">
    <property type="entry name" value="cyt_tran_rel"/>
    <property type="match status" value="1"/>
</dbReference>
<evidence type="ECO:0000313" key="4">
    <source>
        <dbReference type="EMBL" id="GCD11758.1"/>
    </source>
</evidence>
<organism evidence="4 5">
    <name type="scientific">Clostridium tagluense</name>
    <dbReference type="NCBI Taxonomy" id="360422"/>
    <lineage>
        <taxon>Bacteria</taxon>
        <taxon>Bacillati</taxon>
        <taxon>Bacillota</taxon>
        <taxon>Clostridia</taxon>
        <taxon>Eubacteriales</taxon>
        <taxon>Clostridiaceae</taxon>
        <taxon>Clostridium</taxon>
    </lineage>
</organism>
<dbReference type="GO" id="GO:0016779">
    <property type="term" value="F:nucleotidyltransferase activity"/>
    <property type="evidence" value="ECO:0007669"/>
    <property type="project" value="UniProtKB-KW"/>
</dbReference>
<dbReference type="OrthoDB" id="9802794at2"/>
<proteinExistence type="predicted"/>
<dbReference type="Proteomes" id="UP000287872">
    <property type="component" value="Unassembled WGS sequence"/>
</dbReference>
<dbReference type="PANTHER" id="PTHR21342">
    <property type="entry name" value="PHOSPHOPANTETHEINE ADENYLYLTRANSFERASE"/>
    <property type="match status" value="1"/>
</dbReference>
<evidence type="ECO:0000256" key="2">
    <source>
        <dbReference type="ARBA" id="ARBA00022695"/>
    </source>
</evidence>
<evidence type="ECO:0000256" key="1">
    <source>
        <dbReference type="ARBA" id="ARBA00022679"/>
    </source>
</evidence>
<dbReference type="SUPFAM" id="SSF52374">
    <property type="entry name" value="Nucleotidylyl transferase"/>
    <property type="match status" value="1"/>
</dbReference>
<dbReference type="Pfam" id="PF01467">
    <property type="entry name" value="CTP_transf_like"/>
    <property type="match status" value="1"/>
</dbReference>
<dbReference type="AlphaFoldDB" id="A0A401UQI8"/>
<name>A0A401UQI8_9CLOT</name>
<accession>A0A401UQI8</accession>
<dbReference type="Gene3D" id="3.40.50.620">
    <property type="entry name" value="HUPs"/>
    <property type="match status" value="1"/>
</dbReference>
<evidence type="ECO:0000259" key="3">
    <source>
        <dbReference type="Pfam" id="PF01467"/>
    </source>
</evidence>